<dbReference type="FunFam" id="2.60.34.10:FF:000013">
    <property type="entry name" value="Heat shock 70 kDa protein 14"/>
    <property type="match status" value="1"/>
</dbReference>
<dbReference type="Gene3D" id="3.30.420.40">
    <property type="match status" value="2"/>
</dbReference>
<dbReference type="Ensembl" id="ENSSFOT00015000591.2">
    <property type="protein sequence ID" value="ENSSFOP00015000563.1"/>
    <property type="gene ID" value="ENSSFOG00015000412.2"/>
</dbReference>
<evidence type="ECO:0000256" key="1">
    <source>
        <dbReference type="ARBA" id="ARBA00004514"/>
    </source>
</evidence>
<dbReference type="InterPro" id="IPR043129">
    <property type="entry name" value="ATPase_NBD"/>
</dbReference>
<dbReference type="CDD" id="cd10238">
    <property type="entry name" value="ASKHA_NBD_HSP70_HSPA14"/>
    <property type="match status" value="1"/>
</dbReference>
<dbReference type="Gene3D" id="3.90.640.10">
    <property type="entry name" value="Actin, Chain A, domain 4"/>
    <property type="match status" value="1"/>
</dbReference>
<sequence length="508" mass="54628">MAAIGVHFGYTCACVAVFKDGRADVVANDAGDRVTPAVVAYRETEQIVGIAAKQGRIRNAANTVVKVKQVLGRSFEDPEAQTHKSESKCPVVNKGGKPRYEIDAGEATKFVSPEEVAKLIFHKMKETAQSALGSDVNDAVITVPFEFGEMQKNALRHAAEEAGFNILRLIHEPSAALLAYGIGQDSSTGKSHVLVYKLGGTSLTVTVMEVNSGLYRVLATHTDHSTGGESFTQALAQHLASEFKKSFKHDVTGNPRAMMKLMNSADVAKHTLSTLGSSNCFVDSLYEGMDFDCSVSRARFELLCAPLFNKSIQPIKSLLERVSLSTNDINKVVLCGGSARIPKLQQMIREIFPDVELLNSIPTDEVIPVGAAIEAGILVGRDSFLLDEDSITVDCCAKDILVKEADESGADVYTVLVPSGTPLPARRQHTLQAPGSLTSLCLELYQSSSSSCALQEKVADIVLKNLDPIEEIRDIVTVATMKRDGSLHVTCVEQQTNKSEAITIAAAS</sequence>
<dbReference type="Pfam" id="PF00012">
    <property type="entry name" value="HSP70"/>
    <property type="match status" value="1"/>
</dbReference>
<keyword evidence="6" id="KW-0143">Chaperone</keyword>
<dbReference type="PANTHER" id="PTHR19375">
    <property type="entry name" value="HEAT SHOCK PROTEIN 70KDA"/>
    <property type="match status" value="1"/>
</dbReference>
<evidence type="ECO:0000313" key="9">
    <source>
        <dbReference type="Proteomes" id="UP000694397"/>
    </source>
</evidence>
<dbReference type="Gene3D" id="2.60.34.10">
    <property type="entry name" value="Substrate Binding Domain Of DNAk, Chain A, domain 1"/>
    <property type="match status" value="1"/>
</dbReference>
<evidence type="ECO:0000256" key="3">
    <source>
        <dbReference type="ARBA" id="ARBA00022490"/>
    </source>
</evidence>
<dbReference type="GeneID" id="108936311"/>
<dbReference type="GO" id="GO:0140662">
    <property type="term" value="F:ATP-dependent protein folding chaperone"/>
    <property type="evidence" value="ECO:0007669"/>
    <property type="project" value="InterPro"/>
</dbReference>
<organism evidence="8 9">
    <name type="scientific">Scleropages formosus</name>
    <name type="common">Asian bonytongue</name>
    <name type="synonym">Osteoglossum formosum</name>
    <dbReference type="NCBI Taxonomy" id="113540"/>
    <lineage>
        <taxon>Eukaryota</taxon>
        <taxon>Metazoa</taxon>
        <taxon>Chordata</taxon>
        <taxon>Craniata</taxon>
        <taxon>Vertebrata</taxon>
        <taxon>Euteleostomi</taxon>
        <taxon>Actinopterygii</taxon>
        <taxon>Neopterygii</taxon>
        <taxon>Teleostei</taxon>
        <taxon>Osteoglossocephala</taxon>
        <taxon>Osteoglossomorpha</taxon>
        <taxon>Osteoglossiformes</taxon>
        <taxon>Osteoglossidae</taxon>
        <taxon>Scleropages</taxon>
    </lineage>
</organism>
<keyword evidence="3" id="KW-0963">Cytoplasm</keyword>
<dbReference type="AlphaFoldDB" id="A0A8C9QPR8"/>
<evidence type="ECO:0000256" key="2">
    <source>
        <dbReference type="ARBA" id="ARBA00007381"/>
    </source>
</evidence>
<dbReference type="InterPro" id="IPR042049">
    <property type="entry name" value="HSPA14_NBD"/>
</dbReference>
<reference evidence="8" key="3">
    <citation type="submission" date="2025-09" db="UniProtKB">
        <authorList>
            <consortium name="Ensembl"/>
        </authorList>
    </citation>
    <scope>IDENTIFICATION</scope>
</reference>
<keyword evidence="9" id="KW-1185">Reference proteome</keyword>
<dbReference type="GO" id="GO:0005524">
    <property type="term" value="F:ATP binding"/>
    <property type="evidence" value="ECO:0007669"/>
    <property type="project" value="UniProtKB-KW"/>
</dbReference>
<dbReference type="Proteomes" id="UP000694397">
    <property type="component" value="Chromosome 24"/>
</dbReference>
<dbReference type="CTD" id="51182"/>
<dbReference type="FunFam" id="3.30.420.40:FF:000171">
    <property type="entry name" value="Heat shock 70 kDa protein 4"/>
    <property type="match status" value="1"/>
</dbReference>
<dbReference type="FunFam" id="3.30.420.40:FF:000433">
    <property type="entry name" value="Heat shock protein family A (Hsp70) member 14"/>
    <property type="match status" value="1"/>
</dbReference>
<keyword evidence="4 7" id="KW-0547">Nucleotide-binding</keyword>
<gene>
    <name evidence="8" type="primary">HSPA14</name>
    <name evidence="8" type="synonym">hspa14</name>
</gene>
<dbReference type="FunFam" id="3.30.30.30:FF:000008">
    <property type="entry name" value="heat shock 70 kDa protein 14"/>
    <property type="match status" value="1"/>
</dbReference>
<comment type="subcellular location">
    <subcellularLocation>
        <location evidence="1">Cytoplasm</location>
        <location evidence="1">Cytosol</location>
    </subcellularLocation>
</comment>
<keyword evidence="5 7" id="KW-0067">ATP-binding</keyword>
<evidence type="ECO:0000313" key="8">
    <source>
        <dbReference type="Ensembl" id="ENSSFOP00015000563.1"/>
    </source>
</evidence>
<reference evidence="8 9" key="1">
    <citation type="submission" date="2019-04" db="EMBL/GenBank/DDBJ databases">
        <authorList>
            <consortium name="Wellcome Sanger Institute Data Sharing"/>
        </authorList>
    </citation>
    <scope>NUCLEOTIDE SEQUENCE [LARGE SCALE GENOMIC DNA]</scope>
</reference>
<evidence type="ECO:0000256" key="7">
    <source>
        <dbReference type="RuleBase" id="RU003322"/>
    </source>
</evidence>
<dbReference type="FunFam" id="3.90.640.10:FF:000010">
    <property type="entry name" value="heat shock 70 kDa protein 14"/>
    <property type="match status" value="1"/>
</dbReference>
<proteinExistence type="inferred from homology"/>
<dbReference type="GO" id="GO:0005829">
    <property type="term" value="C:cytosol"/>
    <property type="evidence" value="ECO:0007669"/>
    <property type="project" value="UniProtKB-SubCell"/>
</dbReference>
<accession>A0A8C9QPR8</accession>
<dbReference type="RefSeq" id="XP_018611149.1">
    <property type="nucleotide sequence ID" value="XM_018755633.2"/>
</dbReference>
<evidence type="ECO:0000256" key="5">
    <source>
        <dbReference type="ARBA" id="ARBA00022840"/>
    </source>
</evidence>
<name>A0A8C9QPR8_SCLFO</name>
<evidence type="ECO:0000256" key="4">
    <source>
        <dbReference type="ARBA" id="ARBA00022741"/>
    </source>
</evidence>
<dbReference type="Gene3D" id="3.30.30.30">
    <property type="match status" value="1"/>
</dbReference>
<reference evidence="8" key="2">
    <citation type="submission" date="2025-08" db="UniProtKB">
        <authorList>
            <consortium name="Ensembl"/>
        </authorList>
    </citation>
    <scope>IDENTIFICATION</scope>
</reference>
<dbReference type="KEGG" id="sfm:108936311"/>
<comment type="similarity">
    <text evidence="2 7">Belongs to the heat shock protein 70 family.</text>
</comment>
<dbReference type="InterPro" id="IPR013126">
    <property type="entry name" value="Hsp_70_fam"/>
</dbReference>
<dbReference type="GeneTree" id="ENSGT00940000156380"/>
<protein>
    <submittedName>
        <fullName evidence="8">Heat shock protein 14</fullName>
    </submittedName>
</protein>
<dbReference type="SUPFAM" id="SSF100920">
    <property type="entry name" value="Heat shock protein 70kD (HSP70), peptide-binding domain"/>
    <property type="match status" value="1"/>
</dbReference>
<dbReference type="OrthoDB" id="29851at2759"/>
<dbReference type="SUPFAM" id="SSF53067">
    <property type="entry name" value="Actin-like ATPase domain"/>
    <property type="match status" value="2"/>
</dbReference>
<dbReference type="InterPro" id="IPR029047">
    <property type="entry name" value="HSP70_peptide-bd_sf"/>
</dbReference>
<dbReference type="PRINTS" id="PR00301">
    <property type="entry name" value="HEATSHOCK70"/>
</dbReference>
<evidence type="ECO:0000256" key="6">
    <source>
        <dbReference type="ARBA" id="ARBA00023186"/>
    </source>
</evidence>